<dbReference type="STRING" id="1177982.SAMN04489711_107135"/>
<feature type="active site" evidence="10 12">
    <location>
        <position position="608"/>
    </location>
</feature>
<sequence length="956" mass="105605">MNASPRKTDASARAPAAPAAARKGDKDLPLIQDIRLLGRILGDVIREQEGVAAYDLVEQVRTLSVAFRRDADQEADKALKKLLKGLTGDQTVSVIRAFTYFSHLANLAEDRHHIRRRAVHERAGSAQEGSIEVALARLRWAGIAPRTVAQTLATSYVAPVLTAHPTEVQRKSILDAERDIARLLTERDDIAARAQLYNSAKDAITPRDLAANEARIRARVAQLWQTRLLRYSKLTVADEIENALSYYESTFLSEIPKIYADLERELGDQPVASFLRMGQWIGGDRDGNPNVTAATLELALRSQAEVALRHYLTEVHYLGGELSMSARLVRVSPEMQALAERSPDASEHRQDEPYRRALTGIYARLAATLKQLTGGDAARHAVAPQNPYRQAEEFLADLRVIEASLRAHGGGGMATERLHPLVRAVEVFGFHLATVDLRQSSDQHERVVAELLATARIEADYSALDEARRRELLLSLLCDARPLRVVGAAYSEHTTGEIAIFEAARVMRERFGAQAIRHYIISHTETVSDLLEVLLLQKEVGLMHGTLDAGPQAARADLIVVPLFETIEDLRNAAPIMRELYALPGFAALVRAGGAEQDIMLGYSDSNKDGGIFTSNWELYRAEIALVALFDEMNAAAQPAAPIQLRMFHGRGGTVGRGGGPSYQAILAQPPGTVRGQIRLTEQGEVIASKYANPEIGRRNLETLVAATLEATLLQPTKPATKAFLEAAAQLSQASMGAYRALVYDTPGFTDYFFNSTPIREIAELNIGSRPASRKPSQKIEDLRAIPWGFSWGQCRLTLPGWYGFGSAVEAFIKAPGEDPKARLALLQRMYRQWPFFRTLLSNMDMVMAKSDLALASRYSELVTDARLRRKVFGAIESEWQRTGEALVRITGEKQRLAGNTALARSIRHRFPYIDPLHHLQVELVRRWRAGKGDERVQTGIHISINGIAAGLRNTG</sequence>
<dbReference type="Gene3D" id="1.20.1440.90">
    <property type="entry name" value="Phosphoenolpyruvate/pyruvate domain"/>
    <property type="match status" value="1"/>
</dbReference>
<evidence type="ECO:0000256" key="9">
    <source>
        <dbReference type="ARBA" id="ARBA00048995"/>
    </source>
</evidence>
<protein>
    <recommendedName>
        <fullName evidence="5 10">Phosphoenolpyruvate carboxylase</fullName>
        <shortName evidence="10">PEPC</shortName>
        <shortName evidence="10">PEPCase</shortName>
        <ecNumber evidence="4 10">4.1.1.31</ecNumber>
    </recommendedName>
</protein>
<evidence type="ECO:0000256" key="11">
    <source>
        <dbReference type="PROSITE-ProRule" id="PRU10111"/>
    </source>
</evidence>
<feature type="active site" evidence="10 11">
    <location>
        <position position="164"/>
    </location>
</feature>
<feature type="compositionally biased region" description="Basic and acidic residues" evidence="13">
    <location>
        <begin position="1"/>
        <end position="10"/>
    </location>
</feature>
<dbReference type="Pfam" id="PF00311">
    <property type="entry name" value="PEPcase"/>
    <property type="match status" value="1"/>
</dbReference>
<dbReference type="GO" id="GO:0015977">
    <property type="term" value="P:carbon fixation"/>
    <property type="evidence" value="ECO:0007669"/>
    <property type="project" value="UniProtKB-UniRule"/>
</dbReference>
<dbReference type="PROSITE" id="PS00781">
    <property type="entry name" value="PEPCASE_1"/>
    <property type="match status" value="1"/>
</dbReference>
<evidence type="ECO:0000256" key="10">
    <source>
        <dbReference type="HAMAP-Rule" id="MF_00595"/>
    </source>
</evidence>
<dbReference type="GO" id="GO:0006099">
    <property type="term" value="P:tricarboxylic acid cycle"/>
    <property type="evidence" value="ECO:0007669"/>
    <property type="project" value="InterPro"/>
</dbReference>
<dbReference type="InterPro" id="IPR018129">
    <property type="entry name" value="PEP_COase_Lys_AS"/>
</dbReference>
<dbReference type="PRINTS" id="PR00150">
    <property type="entry name" value="PEPCARBXLASE"/>
</dbReference>
<dbReference type="GO" id="GO:0000287">
    <property type="term" value="F:magnesium ion binding"/>
    <property type="evidence" value="ECO:0007669"/>
    <property type="project" value="UniProtKB-UniRule"/>
</dbReference>
<evidence type="ECO:0000256" key="5">
    <source>
        <dbReference type="ARBA" id="ARBA00022419"/>
    </source>
</evidence>
<comment type="subunit">
    <text evidence="10">Homotetramer.</text>
</comment>
<dbReference type="HAMAP" id="MF_00595">
    <property type="entry name" value="PEPcase_type1"/>
    <property type="match status" value="1"/>
</dbReference>
<dbReference type="GO" id="GO:0008964">
    <property type="term" value="F:phosphoenolpyruvate carboxylase activity"/>
    <property type="evidence" value="ECO:0007669"/>
    <property type="project" value="UniProtKB-UniRule"/>
</dbReference>
<dbReference type="OrthoDB" id="9768133at2"/>
<evidence type="ECO:0000256" key="13">
    <source>
        <dbReference type="SAM" id="MobiDB-lite"/>
    </source>
</evidence>
<dbReference type="InterPro" id="IPR022805">
    <property type="entry name" value="PEP_COase_bac/pln-type"/>
</dbReference>
<name>A0A1I2EJH7_9BURK</name>
<proteinExistence type="inferred from homology"/>
<evidence type="ECO:0000256" key="3">
    <source>
        <dbReference type="ARBA" id="ARBA00008346"/>
    </source>
</evidence>
<evidence type="ECO:0000256" key="12">
    <source>
        <dbReference type="PROSITE-ProRule" id="PRU10112"/>
    </source>
</evidence>
<dbReference type="InterPro" id="IPR021135">
    <property type="entry name" value="PEP_COase"/>
</dbReference>
<comment type="function">
    <text evidence="2 10">Forms oxaloacetate, a four-carbon dicarboxylic acid source for the tricarboxylic acid cycle.</text>
</comment>
<evidence type="ECO:0000256" key="4">
    <source>
        <dbReference type="ARBA" id="ARBA00012305"/>
    </source>
</evidence>
<organism evidence="14 15">
    <name type="scientific">Paracidovorax wautersii</name>
    <dbReference type="NCBI Taxonomy" id="1177982"/>
    <lineage>
        <taxon>Bacteria</taxon>
        <taxon>Pseudomonadati</taxon>
        <taxon>Pseudomonadota</taxon>
        <taxon>Betaproteobacteria</taxon>
        <taxon>Burkholderiales</taxon>
        <taxon>Comamonadaceae</taxon>
        <taxon>Paracidovorax</taxon>
    </lineage>
</organism>
<evidence type="ECO:0000313" key="15">
    <source>
        <dbReference type="Proteomes" id="UP000199119"/>
    </source>
</evidence>
<dbReference type="NCBIfam" id="NF000584">
    <property type="entry name" value="PRK00009.1"/>
    <property type="match status" value="1"/>
</dbReference>
<dbReference type="GO" id="GO:0005829">
    <property type="term" value="C:cytosol"/>
    <property type="evidence" value="ECO:0007669"/>
    <property type="project" value="TreeGrafter"/>
</dbReference>
<keyword evidence="8 10" id="KW-0120">Carbon dioxide fixation</keyword>
<dbReference type="EMBL" id="FONX01000007">
    <property type="protein sequence ID" value="SFE92410.1"/>
    <property type="molecule type" value="Genomic_DNA"/>
</dbReference>
<keyword evidence="7 10" id="KW-0456">Lyase</keyword>
<dbReference type="PROSITE" id="PS00393">
    <property type="entry name" value="PEPCASE_2"/>
    <property type="match status" value="1"/>
</dbReference>
<feature type="compositionally biased region" description="Low complexity" evidence="13">
    <location>
        <begin position="11"/>
        <end position="21"/>
    </location>
</feature>
<dbReference type="InterPro" id="IPR033129">
    <property type="entry name" value="PEPCASE_His_AS"/>
</dbReference>
<dbReference type="InterPro" id="IPR015813">
    <property type="entry name" value="Pyrv/PenolPyrv_kinase-like_dom"/>
</dbReference>
<dbReference type="EC" id="4.1.1.31" evidence="4 10"/>
<dbReference type="GO" id="GO:0006107">
    <property type="term" value="P:oxaloacetate metabolic process"/>
    <property type="evidence" value="ECO:0007669"/>
    <property type="project" value="UniProtKB-UniRule"/>
</dbReference>
<comment type="cofactor">
    <cofactor evidence="1 10">
        <name>Mg(2+)</name>
        <dbReference type="ChEBI" id="CHEBI:18420"/>
    </cofactor>
</comment>
<dbReference type="AlphaFoldDB" id="A0A1I2EJH7"/>
<evidence type="ECO:0000256" key="2">
    <source>
        <dbReference type="ARBA" id="ARBA00003670"/>
    </source>
</evidence>
<accession>A0A1I2EJH7</accession>
<evidence type="ECO:0000256" key="6">
    <source>
        <dbReference type="ARBA" id="ARBA00022842"/>
    </source>
</evidence>
<keyword evidence="14" id="KW-0670">Pyruvate</keyword>
<evidence type="ECO:0000256" key="8">
    <source>
        <dbReference type="ARBA" id="ARBA00023300"/>
    </source>
</evidence>
<dbReference type="RefSeq" id="WP_092939772.1">
    <property type="nucleotide sequence ID" value="NZ_FONX01000007.1"/>
</dbReference>
<comment type="catalytic activity">
    <reaction evidence="9 10">
        <text>oxaloacetate + phosphate = phosphoenolpyruvate + hydrogencarbonate</text>
        <dbReference type="Rhea" id="RHEA:28370"/>
        <dbReference type="ChEBI" id="CHEBI:16452"/>
        <dbReference type="ChEBI" id="CHEBI:17544"/>
        <dbReference type="ChEBI" id="CHEBI:43474"/>
        <dbReference type="ChEBI" id="CHEBI:58702"/>
        <dbReference type="EC" id="4.1.1.31"/>
    </reaction>
</comment>
<reference evidence="15" key="1">
    <citation type="submission" date="2016-10" db="EMBL/GenBank/DDBJ databases">
        <authorList>
            <person name="Varghese N."/>
            <person name="Submissions S."/>
        </authorList>
    </citation>
    <scope>NUCLEOTIDE SEQUENCE [LARGE SCALE GENOMIC DNA]</scope>
    <source>
        <strain evidence="15">DSM 27981</strain>
    </source>
</reference>
<feature type="region of interest" description="Disordered" evidence="13">
    <location>
        <begin position="1"/>
        <end position="22"/>
    </location>
</feature>
<comment type="similarity">
    <text evidence="3 10">Belongs to the PEPCase type 1 family.</text>
</comment>
<gene>
    <name evidence="10" type="primary">ppc</name>
    <name evidence="14" type="ORF">SAMN04489711_107135</name>
</gene>
<dbReference type="PANTHER" id="PTHR30523">
    <property type="entry name" value="PHOSPHOENOLPYRUVATE CARBOXYLASE"/>
    <property type="match status" value="1"/>
</dbReference>
<dbReference type="SUPFAM" id="SSF51621">
    <property type="entry name" value="Phosphoenolpyruvate/pyruvate domain"/>
    <property type="match status" value="1"/>
</dbReference>
<evidence type="ECO:0000256" key="1">
    <source>
        <dbReference type="ARBA" id="ARBA00001946"/>
    </source>
</evidence>
<keyword evidence="6 10" id="KW-0460">Magnesium</keyword>
<evidence type="ECO:0000313" key="14">
    <source>
        <dbReference type="EMBL" id="SFE92410.1"/>
    </source>
</evidence>
<dbReference type="PANTHER" id="PTHR30523:SF6">
    <property type="entry name" value="PHOSPHOENOLPYRUVATE CARBOXYLASE"/>
    <property type="match status" value="1"/>
</dbReference>
<dbReference type="Proteomes" id="UP000199119">
    <property type="component" value="Unassembled WGS sequence"/>
</dbReference>
<keyword evidence="15" id="KW-1185">Reference proteome</keyword>
<evidence type="ECO:0000256" key="7">
    <source>
        <dbReference type="ARBA" id="ARBA00023239"/>
    </source>
</evidence>